<keyword evidence="4 11" id="KW-0121">Carboxypeptidase</keyword>
<dbReference type="GO" id="GO:0000328">
    <property type="term" value="C:fungal-type vacuole lumen"/>
    <property type="evidence" value="ECO:0007669"/>
    <property type="project" value="UniProtKB-ARBA"/>
</dbReference>
<feature type="compositionally biased region" description="Acidic residues" evidence="12">
    <location>
        <begin position="98"/>
        <end position="107"/>
    </location>
</feature>
<evidence type="ECO:0000256" key="2">
    <source>
        <dbReference type="ARBA" id="ARBA00009431"/>
    </source>
</evidence>
<evidence type="ECO:0000256" key="7">
    <source>
        <dbReference type="ARBA" id="ARBA00022801"/>
    </source>
</evidence>
<sequence length="1055" mass="121325">MLKKSFLLFLLSSTAFAHYIPSSGDNLAATSPDAEHESLGLEKANENRDGVANAFGKFVHAGSDLLDAVKTGFLDTFSNGKRPSLDELSISQEKDVPSDDDDDEKDDEPDHKDEKKEKDDKHGHKKDKLKKKKHHKSKNKHHSKEKHHKKEKDDREPEHHDRPPMDFEHEPEHHDRPPMDFEHGPKRHGEPPEDFERKPEHHGKPPKHFEPGPDHHDRPPKDFEHGPEHHGEPPRDFERKPEHRGEPPRDFERKPEHHGKPPMDFEHEPEHRDRPPMDFEHGPEHHDRPPMDFDHEPEHHDRPPMDFEHGPERHGEPPRDFERKPEHHGRPPKDFEHGPEHHGEPPRDFERKPEHHGKPPKHFEPEREHHGEPPRDFERKPEHHGKPPKHFEPEREHRDRPPKDFEHDRAHHEKPPKESEPEQHEKQPKESKPEQEIDLQIVDSERLKGSPEDVIAFLREFAKSNDREYAALPTEAGEPHSVDDIDDSAMAYFEMLKAEAEQLAEDGDRDSVFFEQLDAFLKDLYRKPELSPKDNIADLFEEFNQLMEFLAHSEYMTEQDLALLAQTMEDEIDKLTFSEDLEKKVIPEDSNKNSPKEQHPFIAENSNMEAFRMNAFPDYTLRIQENANPVELGIDKVKQITGYLDVDDDKHFFFWFFESRNDPANDPVVLWLNGGPGCSSLTGLFMELGPSMIDLDTVKPIYNNFSWNANASVIFLDQPINVGFSTGDDSVSDTLAAGKDVYAFLNLFFTKYSQYADKDFHISGESYAGHYIPAFSRMILEHNKGASDAFVAAGYEDTKVNINLKSALIGNGLTDPLVQYKYYSKMACENSYGPVLPQEECDKMDRSYGTCSKLIKTCYDTGFTPFCVGASIYCNNAMMGPFQKTGLNIYDIREKCDDEASLCYPQLNAIEEYLNQAEVQQALGVEPTDYKGCNTQINIAFLFKGDWMRRDFRDDVTFLLDSGFPVLIYAGDADFICNHMGNEAWTDELDWSGHSSYAPLELKPWSVSNSTAGLGKSYKQLTYLRVFGAGHMVPFNQPEASLAMLNQWLSGELAF</sequence>
<feature type="compositionally biased region" description="Basic and acidic residues" evidence="12">
    <location>
        <begin position="151"/>
        <end position="435"/>
    </location>
</feature>
<feature type="compositionally biased region" description="Basic residues" evidence="12">
    <location>
        <begin position="123"/>
        <end position="150"/>
    </location>
</feature>
<proteinExistence type="inferred from homology"/>
<dbReference type="PROSITE" id="PS00560">
    <property type="entry name" value="CARBOXYPEPT_SER_HIS"/>
    <property type="match status" value="1"/>
</dbReference>
<feature type="compositionally biased region" description="Basic and acidic residues" evidence="12">
    <location>
        <begin position="108"/>
        <end position="122"/>
    </location>
</feature>
<keyword evidence="3" id="KW-0926">Vacuole</keyword>
<dbReference type="PANTHER" id="PTHR11802:SF113">
    <property type="entry name" value="SERINE CARBOXYPEPTIDASE CTSA-4.1"/>
    <property type="match status" value="1"/>
</dbReference>
<dbReference type="OMA" id="HEPGEHM"/>
<evidence type="ECO:0000313" key="14">
    <source>
        <dbReference type="JaponicusDB" id="SJAG_01868"/>
    </source>
</evidence>
<evidence type="ECO:0000256" key="5">
    <source>
        <dbReference type="ARBA" id="ARBA00022670"/>
    </source>
</evidence>
<keyword evidence="7 11" id="KW-0378">Hydrolase</keyword>
<name>B6JZ44_SCHJY</name>
<comment type="catalytic activity">
    <reaction evidence="10">
        <text>Release of a C-terminal amino acid with broad specificity.</text>
        <dbReference type="EC" id="3.4.16.5"/>
    </reaction>
</comment>
<dbReference type="Proteomes" id="UP000001744">
    <property type="component" value="Unassembled WGS sequence"/>
</dbReference>
<dbReference type="AlphaFoldDB" id="B6JZ44"/>
<dbReference type="PRINTS" id="PR00724">
    <property type="entry name" value="CRBOXYPTASEC"/>
</dbReference>
<dbReference type="JaponicusDB" id="SJAG_01868">
    <property type="gene designation" value="cpy1"/>
</dbReference>
<dbReference type="Gene3D" id="3.40.50.1820">
    <property type="entry name" value="alpha/beta hydrolase"/>
    <property type="match status" value="1"/>
</dbReference>
<evidence type="ECO:0000256" key="9">
    <source>
        <dbReference type="ARBA" id="ARBA00023180"/>
    </source>
</evidence>
<evidence type="ECO:0000313" key="13">
    <source>
        <dbReference type="EMBL" id="EEB06812.1"/>
    </source>
</evidence>
<evidence type="ECO:0000256" key="10">
    <source>
        <dbReference type="ARBA" id="ARBA00052076"/>
    </source>
</evidence>
<dbReference type="HOGENOM" id="CLU_010651_0_0_1"/>
<keyword evidence="8" id="KW-1015">Disulfide bond</keyword>
<organism evidence="13 15">
    <name type="scientific">Schizosaccharomyces japonicus (strain yFS275 / FY16936)</name>
    <name type="common">Fission yeast</name>
    <dbReference type="NCBI Taxonomy" id="402676"/>
    <lineage>
        <taxon>Eukaryota</taxon>
        <taxon>Fungi</taxon>
        <taxon>Dikarya</taxon>
        <taxon>Ascomycota</taxon>
        <taxon>Taphrinomycotina</taxon>
        <taxon>Schizosaccharomycetes</taxon>
        <taxon>Schizosaccharomycetales</taxon>
        <taxon>Schizosaccharomycetaceae</taxon>
        <taxon>Schizosaccharomyces</taxon>
    </lineage>
</organism>
<dbReference type="GO" id="GO:0000324">
    <property type="term" value="C:fungal-type vacuole"/>
    <property type="evidence" value="ECO:0000318"/>
    <property type="project" value="GO_Central"/>
</dbReference>
<dbReference type="GO" id="GO:0006508">
    <property type="term" value="P:proteolysis"/>
    <property type="evidence" value="ECO:0007669"/>
    <property type="project" value="UniProtKB-KW"/>
</dbReference>
<evidence type="ECO:0000256" key="8">
    <source>
        <dbReference type="ARBA" id="ARBA00023157"/>
    </source>
</evidence>
<evidence type="ECO:0000313" key="15">
    <source>
        <dbReference type="Proteomes" id="UP000001744"/>
    </source>
</evidence>
<dbReference type="STRING" id="402676.B6JZ44"/>
<dbReference type="SUPFAM" id="SSF53474">
    <property type="entry name" value="alpha/beta-Hydrolases"/>
    <property type="match status" value="1"/>
</dbReference>
<reference evidence="13 15" key="1">
    <citation type="journal article" date="2011" name="Science">
        <title>Comparative functional genomics of the fission yeasts.</title>
        <authorList>
            <person name="Rhind N."/>
            <person name="Chen Z."/>
            <person name="Yassour M."/>
            <person name="Thompson D.A."/>
            <person name="Haas B.J."/>
            <person name="Habib N."/>
            <person name="Wapinski I."/>
            <person name="Roy S."/>
            <person name="Lin M.F."/>
            <person name="Heiman D.I."/>
            <person name="Young S.K."/>
            <person name="Furuya K."/>
            <person name="Guo Y."/>
            <person name="Pidoux A."/>
            <person name="Chen H.M."/>
            <person name="Robbertse B."/>
            <person name="Goldberg J.M."/>
            <person name="Aoki K."/>
            <person name="Bayne E.H."/>
            <person name="Berlin A.M."/>
            <person name="Desjardins C.A."/>
            <person name="Dobbs E."/>
            <person name="Dukaj L."/>
            <person name="Fan L."/>
            <person name="FitzGerald M.G."/>
            <person name="French C."/>
            <person name="Gujja S."/>
            <person name="Hansen K."/>
            <person name="Keifenheim D."/>
            <person name="Levin J.Z."/>
            <person name="Mosher R.A."/>
            <person name="Mueller C.A."/>
            <person name="Pfiffner J."/>
            <person name="Priest M."/>
            <person name="Russ C."/>
            <person name="Smialowska A."/>
            <person name="Swoboda P."/>
            <person name="Sykes S.M."/>
            <person name="Vaughn M."/>
            <person name="Vengrova S."/>
            <person name="Yoder R."/>
            <person name="Zeng Q."/>
            <person name="Allshire R."/>
            <person name="Baulcombe D."/>
            <person name="Birren B.W."/>
            <person name="Brown W."/>
            <person name="Ekwall K."/>
            <person name="Kellis M."/>
            <person name="Leatherwood J."/>
            <person name="Levin H."/>
            <person name="Margalit H."/>
            <person name="Martienssen R."/>
            <person name="Nieduszynski C.A."/>
            <person name="Spatafora J.W."/>
            <person name="Friedman N."/>
            <person name="Dalgaard J.Z."/>
            <person name="Baumann P."/>
            <person name="Niki H."/>
            <person name="Regev A."/>
            <person name="Nusbaum C."/>
        </authorList>
    </citation>
    <scope>NUCLEOTIDE SEQUENCE [LARGE SCALE GENOMIC DNA]</scope>
    <source>
        <strain evidence="15">yFS275 / FY16936</strain>
    </source>
</reference>
<evidence type="ECO:0000256" key="1">
    <source>
        <dbReference type="ARBA" id="ARBA00004116"/>
    </source>
</evidence>
<feature type="region of interest" description="Disordered" evidence="12">
    <location>
        <begin position="77"/>
        <end position="446"/>
    </location>
</feature>
<evidence type="ECO:0000256" key="11">
    <source>
        <dbReference type="RuleBase" id="RU361156"/>
    </source>
</evidence>
<dbReference type="Pfam" id="PF00450">
    <property type="entry name" value="Peptidase_S10"/>
    <property type="match status" value="1"/>
</dbReference>
<accession>B6JZ44</accession>
<dbReference type="OrthoDB" id="443318at2759"/>
<dbReference type="GO" id="GO:0004185">
    <property type="term" value="F:serine-type carboxypeptidase activity"/>
    <property type="evidence" value="ECO:0000318"/>
    <property type="project" value="GO_Central"/>
</dbReference>
<dbReference type="EMBL" id="KE651168">
    <property type="protein sequence ID" value="EEB06812.1"/>
    <property type="molecule type" value="Genomic_DNA"/>
</dbReference>
<feature type="chain" id="PRO_5005123660" description="Carboxypeptidase" evidence="11">
    <location>
        <begin position="18"/>
        <end position="1055"/>
    </location>
</feature>
<comment type="similarity">
    <text evidence="2 11">Belongs to the peptidase S10 family.</text>
</comment>
<dbReference type="EC" id="3.4.16.-" evidence="11"/>
<keyword evidence="6 11" id="KW-0732">Signal</keyword>
<dbReference type="InterPro" id="IPR033124">
    <property type="entry name" value="Ser_caboxypep_his_AS"/>
</dbReference>
<dbReference type="InterPro" id="IPR001563">
    <property type="entry name" value="Peptidase_S10"/>
</dbReference>
<keyword evidence="9" id="KW-0325">Glycoprotein</keyword>
<dbReference type="VEuPathDB" id="FungiDB:SJAG_01868"/>
<dbReference type="PANTHER" id="PTHR11802">
    <property type="entry name" value="SERINE PROTEASE FAMILY S10 SERINE CARBOXYPEPTIDASE"/>
    <property type="match status" value="1"/>
</dbReference>
<evidence type="ECO:0000256" key="6">
    <source>
        <dbReference type="ARBA" id="ARBA00022729"/>
    </source>
</evidence>
<gene>
    <name evidence="14" type="primary">cpy1</name>
    <name evidence="13" type="ORF">SJAG_01868</name>
</gene>
<dbReference type="InterPro" id="IPR029058">
    <property type="entry name" value="AB_hydrolase_fold"/>
</dbReference>
<comment type="subcellular location">
    <subcellularLocation>
        <location evidence="1">Vacuole</location>
    </subcellularLocation>
</comment>
<evidence type="ECO:0000256" key="4">
    <source>
        <dbReference type="ARBA" id="ARBA00022645"/>
    </source>
</evidence>
<dbReference type="GeneID" id="7048049"/>
<dbReference type="MEROPS" id="S10.A66"/>
<feature type="signal peptide" evidence="11">
    <location>
        <begin position="1"/>
        <end position="17"/>
    </location>
</feature>
<keyword evidence="5 11" id="KW-0645">Protease</keyword>
<dbReference type="InterPro" id="IPR018202">
    <property type="entry name" value="Ser_caboxypep_ser_AS"/>
</dbReference>
<dbReference type="Gene3D" id="1.10.287.410">
    <property type="match status" value="1"/>
</dbReference>
<dbReference type="FunFam" id="1.10.287.410:FF:000001">
    <property type="entry name" value="Carboxypeptidase Y"/>
    <property type="match status" value="1"/>
</dbReference>
<protein>
    <recommendedName>
        <fullName evidence="11">Carboxypeptidase</fullName>
        <ecNumber evidence="11">3.4.16.-</ecNumber>
    </recommendedName>
</protein>
<dbReference type="eggNOG" id="KOG1282">
    <property type="taxonomic scope" value="Eukaryota"/>
</dbReference>
<evidence type="ECO:0000256" key="12">
    <source>
        <dbReference type="SAM" id="MobiDB-lite"/>
    </source>
</evidence>
<dbReference type="PROSITE" id="PS00131">
    <property type="entry name" value="CARBOXYPEPT_SER_SER"/>
    <property type="match status" value="1"/>
</dbReference>
<keyword evidence="15" id="KW-1185">Reference proteome</keyword>
<dbReference type="RefSeq" id="XP_002173105.1">
    <property type="nucleotide sequence ID" value="XM_002173069.2"/>
</dbReference>
<evidence type="ECO:0000256" key="3">
    <source>
        <dbReference type="ARBA" id="ARBA00022554"/>
    </source>
</evidence>